<feature type="domain" description="Tyr recombinase" evidence="5">
    <location>
        <begin position="234"/>
        <end position="390"/>
    </location>
</feature>
<sequence length="390" mass="43866">MREHEATIGMALGSHVSVARSKVPGHQLARVVPRQTAIVPIDKLIVPSELDGTQGRFRAPREHCMMRADNDYETVLLWISTRHGMTPEQKRAVQIKRGIAPGSPEGPLDWLRYLSHTQRSYLKEAERFMLWAIVQHRKPLSSMTLEYCQAYQAFLADPSPSDLWCAPRGCDKWSTLWRPFEGPLSRSAQAHAIRTLKSMYKFLVDQCYLVGNPWNGVTMPKATRVGVARGRSFTQAQWAFIEQQAAQLSDRSADRRLRFALHLYYATGMRLIEGVQARVDDLKWASYPDHESEEVVAGWELKVIGKGNKERIVQVLQDVVDELSGYLVSRGLDPDPEALCNGGAYLLGQVVDVASRAPWSPGAKVPVDPKAGISHVTMHEAIKRFFQHCA</sequence>
<dbReference type="SUPFAM" id="SSF56349">
    <property type="entry name" value="DNA breaking-rejoining enzymes"/>
    <property type="match status" value="1"/>
</dbReference>
<dbReference type="InterPro" id="IPR011010">
    <property type="entry name" value="DNA_brk_join_enz"/>
</dbReference>
<dbReference type="InterPro" id="IPR002104">
    <property type="entry name" value="Integrase_catalytic"/>
</dbReference>
<gene>
    <name evidence="7" type="ORF">SAMN06295970_1498</name>
</gene>
<comment type="caution">
    <text evidence="7">The sequence shown here is derived from an EMBL/GenBank/DDBJ whole genome shotgun (WGS) entry which is preliminary data.</text>
</comment>
<name>A0ABY1QX97_9BURK</name>
<evidence type="ECO:0000256" key="1">
    <source>
        <dbReference type="ARBA" id="ARBA00022908"/>
    </source>
</evidence>
<keyword evidence="2 4" id="KW-0238">DNA-binding</keyword>
<reference evidence="7 8" key="1">
    <citation type="submission" date="2017-05" db="EMBL/GenBank/DDBJ databases">
        <authorList>
            <person name="Varghese N."/>
            <person name="Submissions S."/>
        </authorList>
    </citation>
    <scope>NUCLEOTIDE SEQUENCE [LARGE SCALE GENOMIC DNA]</scope>
    <source>
        <strain evidence="7 8">DSM 26001</strain>
    </source>
</reference>
<organism evidence="7 8">
    <name type="scientific">Noviherbaspirillum suwonense</name>
    <dbReference type="NCBI Taxonomy" id="1224511"/>
    <lineage>
        <taxon>Bacteria</taxon>
        <taxon>Pseudomonadati</taxon>
        <taxon>Pseudomonadota</taxon>
        <taxon>Betaproteobacteria</taxon>
        <taxon>Burkholderiales</taxon>
        <taxon>Oxalobacteraceae</taxon>
        <taxon>Noviherbaspirillum</taxon>
    </lineage>
</organism>
<dbReference type="InterPro" id="IPR010998">
    <property type="entry name" value="Integrase_recombinase_N"/>
</dbReference>
<dbReference type="Gene3D" id="1.10.150.130">
    <property type="match status" value="1"/>
</dbReference>
<evidence type="ECO:0000313" key="7">
    <source>
        <dbReference type="EMBL" id="SMP81850.1"/>
    </source>
</evidence>
<dbReference type="Gene3D" id="1.10.443.10">
    <property type="entry name" value="Intergrase catalytic core"/>
    <property type="match status" value="1"/>
</dbReference>
<dbReference type="InterPro" id="IPR013762">
    <property type="entry name" value="Integrase-like_cat_sf"/>
</dbReference>
<dbReference type="EMBL" id="FXUL01000049">
    <property type="protein sequence ID" value="SMP81850.1"/>
    <property type="molecule type" value="Genomic_DNA"/>
</dbReference>
<feature type="domain" description="Core-binding (CB)" evidence="6">
    <location>
        <begin position="101"/>
        <end position="204"/>
    </location>
</feature>
<keyword evidence="8" id="KW-1185">Reference proteome</keyword>
<dbReference type="InterPro" id="IPR044068">
    <property type="entry name" value="CB"/>
</dbReference>
<evidence type="ECO:0000256" key="2">
    <source>
        <dbReference type="ARBA" id="ARBA00023125"/>
    </source>
</evidence>
<evidence type="ECO:0000256" key="3">
    <source>
        <dbReference type="ARBA" id="ARBA00023172"/>
    </source>
</evidence>
<accession>A0ABY1QX97</accession>
<keyword evidence="3" id="KW-0233">DNA recombination</keyword>
<dbReference type="PROSITE" id="PS51900">
    <property type="entry name" value="CB"/>
    <property type="match status" value="1"/>
</dbReference>
<evidence type="ECO:0000259" key="6">
    <source>
        <dbReference type="PROSITE" id="PS51900"/>
    </source>
</evidence>
<proteinExistence type="predicted"/>
<evidence type="ECO:0000259" key="5">
    <source>
        <dbReference type="PROSITE" id="PS51898"/>
    </source>
</evidence>
<protein>
    <recommendedName>
        <fullName evidence="9">Integrase</fullName>
    </recommendedName>
</protein>
<evidence type="ECO:0008006" key="9">
    <source>
        <dbReference type="Google" id="ProtNLM"/>
    </source>
</evidence>
<evidence type="ECO:0000313" key="8">
    <source>
        <dbReference type="Proteomes" id="UP001158049"/>
    </source>
</evidence>
<evidence type="ECO:0000256" key="4">
    <source>
        <dbReference type="PROSITE-ProRule" id="PRU01248"/>
    </source>
</evidence>
<keyword evidence="1" id="KW-0229">DNA integration</keyword>
<dbReference type="Proteomes" id="UP001158049">
    <property type="component" value="Unassembled WGS sequence"/>
</dbReference>
<dbReference type="PROSITE" id="PS51898">
    <property type="entry name" value="TYR_RECOMBINASE"/>
    <property type="match status" value="1"/>
</dbReference>